<reference evidence="2 3" key="1">
    <citation type="submission" date="2014-06" db="EMBL/GenBank/DDBJ databases">
        <title>Rhizobium pelagicum/R2-400B4.</title>
        <authorList>
            <person name="Kimes N.E."/>
            <person name="Lopez-Perez M."/>
        </authorList>
    </citation>
    <scope>NUCLEOTIDE SEQUENCE [LARGE SCALE GENOMIC DNA]</scope>
    <source>
        <strain evidence="2 3">R2-400B4</strain>
    </source>
</reference>
<name>A0A922NXX2_9HYPH</name>
<accession>A0A922NXX2</accession>
<organism evidence="2 3">
    <name type="scientific">Pseudorhizobium pelagicum</name>
    <dbReference type="NCBI Taxonomy" id="1509405"/>
    <lineage>
        <taxon>Bacteria</taxon>
        <taxon>Pseudomonadati</taxon>
        <taxon>Pseudomonadota</taxon>
        <taxon>Alphaproteobacteria</taxon>
        <taxon>Hyphomicrobiales</taxon>
        <taxon>Rhizobiaceae</taxon>
        <taxon>Rhizobium/Agrobacterium group</taxon>
        <taxon>Pseudorhizobium</taxon>
    </lineage>
</organism>
<sequence>MRTLADDGVMTAAMAYERQPITDYFRRVNEHEIAGMMVVEHDSRRYFFRLTKAEAGAGA</sequence>
<gene>
    <name evidence="2" type="ORF">GV68_13400</name>
</gene>
<dbReference type="Proteomes" id="UP000052167">
    <property type="component" value="Unassembled WGS sequence"/>
</dbReference>
<protein>
    <recommendedName>
        <fullName evidence="1">DUF4334 domain-containing protein</fullName>
    </recommendedName>
</protein>
<dbReference type="Pfam" id="PF14232">
    <property type="entry name" value="DUF4334"/>
    <property type="match status" value="1"/>
</dbReference>
<evidence type="ECO:0000259" key="1">
    <source>
        <dbReference type="Pfam" id="PF14232"/>
    </source>
</evidence>
<evidence type="ECO:0000313" key="2">
    <source>
        <dbReference type="EMBL" id="KEQ04463.1"/>
    </source>
</evidence>
<proteinExistence type="predicted"/>
<feature type="domain" description="DUF4334" evidence="1">
    <location>
        <begin position="2"/>
        <end position="52"/>
    </location>
</feature>
<keyword evidence="3" id="KW-1185">Reference proteome</keyword>
<dbReference type="EMBL" id="JOKJ01000025">
    <property type="protein sequence ID" value="KEQ04463.1"/>
    <property type="molecule type" value="Genomic_DNA"/>
</dbReference>
<dbReference type="AlphaFoldDB" id="A0A922NXX2"/>
<dbReference type="InterPro" id="IPR025568">
    <property type="entry name" value="DUF4334"/>
</dbReference>
<evidence type="ECO:0000313" key="3">
    <source>
        <dbReference type="Proteomes" id="UP000052167"/>
    </source>
</evidence>
<dbReference type="Gene3D" id="2.40.128.580">
    <property type="entry name" value="GXWXG domain"/>
    <property type="match status" value="1"/>
</dbReference>
<comment type="caution">
    <text evidence="2">The sequence shown here is derived from an EMBL/GenBank/DDBJ whole genome shotgun (WGS) entry which is preliminary data.</text>
</comment>